<comment type="similarity">
    <text evidence="2">Belongs to the cytochrome c oxidase VIIa family.</text>
</comment>
<comment type="subcellular location">
    <subcellularLocation>
        <location evidence="1">Mitochondrion inner membrane</location>
    </subcellularLocation>
</comment>
<keyword evidence="4" id="KW-0496">Mitochondrion</keyword>
<dbReference type="AlphaFoldDB" id="A0A060T488"/>
<keyword evidence="6" id="KW-1133">Transmembrane helix</keyword>
<evidence type="ECO:0000256" key="4">
    <source>
        <dbReference type="ARBA" id="ARBA00023128"/>
    </source>
</evidence>
<evidence type="ECO:0000256" key="6">
    <source>
        <dbReference type="SAM" id="Phobius"/>
    </source>
</evidence>
<dbReference type="SUPFAM" id="SSF81419">
    <property type="entry name" value="Mitochondrial cytochrome c oxidase subunit VIIa"/>
    <property type="match status" value="1"/>
</dbReference>
<evidence type="ECO:0000256" key="1">
    <source>
        <dbReference type="ARBA" id="ARBA00004273"/>
    </source>
</evidence>
<accession>A0A060T488</accession>
<keyword evidence="6" id="KW-0812">Transmembrane</keyword>
<reference evidence="7" key="2">
    <citation type="submission" date="2014-06" db="EMBL/GenBank/DDBJ databases">
        <title>The complete genome of Blastobotrys (Arxula) adeninivorans LS3 - a yeast of biotechnological interest.</title>
        <authorList>
            <person name="Kunze G."/>
            <person name="Gaillardin C."/>
            <person name="Czernicka M."/>
            <person name="Durrens P."/>
            <person name="Martin T."/>
            <person name="Boer E."/>
            <person name="Gabaldon T."/>
            <person name="Cruz J."/>
            <person name="Talla E."/>
            <person name="Marck C."/>
            <person name="Goffeau A."/>
            <person name="Barbe V."/>
            <person name="Baret P."/>
            <person name="Baronian K."/>
            <person name="Beier S."/>
            <person name="Bleykasten C."/>
            <person name="Bode R."/>
            <person name="Casaregola S."/>
            <person name="Despons L."/>
            <person name="Fairhead C."/>
            <person name="Giersberg M."/>
            <person name="Gierski P."/>
            <person name="Hahnel U."/>
            <person name="Hartmann A."/>
            <person name="Jankowska D."/>
            <person name="Jubin C."/>
            <person name="Jung P."/>
            <person name="Lafontaine I."/>
            <person name="Leh-Louis V."/>
            <person name="Lemaire M."/>
            <person name="Marcet-Houben M."/>
            <person name="Mascher M."/>
            <person name="Morel G."/>
            <person name="Richard G.-F."/>
            <person name="Riechen J."/>
            <person name="Sacerdot C."/>
            <person name="Sarkar A."/>
            <person name="Savel G."/>
            <person name="Schacherer J."/>
            <person name="Sherman D."/>
            <person name="Straub M.-L."/>
            <person name="Stein N."/>
            <person name="Thierry A."/>
            <person name="Trautwein-Schult A."/>
            <person name="Westhof E."/>
            <person name="Worch S."/>
            <person name="Dujon B."/>
            <person name="Souciet J.-L."/>
            <person name="Wincker P."/>
            <person name="Scholz U."/>
            <person name="Neuveglise N."/>
        </authorList>
    </citation>
    <scope>NUCLEOTIDE SEQUENCE</scope>
    <source>
        <strain evidence="7">LS3</strain>
    </source>
</reference>
<evidence type="ECO:0000256" key="2">
    <source>
        <dbReference type="ARBA" id="ARBA00009331"/>
    </source>
</evidence>
<sequence length="67" mass="7779">MAPRENKVTYYQKYYQAKAGTPVWMRHPRSKLIVYPFYALFSVVCVAIPAYYGGRAIMGKKAEKGKW</sequence>
<gene>
    <name evidence="7" type="ORF">GNLVRS02_ARAD1C42768g</name>
</gene>
<dbReference type="GO" id="GO:0006123">
    <property type="term" value="P:mitochondrial electron transport, cytochrome c to oxygen"/>
    <property type="evidence" value="ECO:0007669"/>
    <property type="project" value="InterPro"/>
</dbReference>
<dbReference type="GO" id="GO:0045277">
    <property type="term" value="C:respiratory chain complex IV"/>
    <property type="evidence" value="ECO:0007669"/>
    <property type="project" value="InterPro"/>
</dbReference>
<dbReference type="Pfam" id="PF02238">
    <property type="entry name" value="COX7a"/>
    <property type="match status" value="1"/>
</dbReference>
<keyword evidence="5 6" id="KW-0472">Membrane</keyword>
<protein>
    <submittedName>
        <fullName evidence="7">ARAD1C42768p</fullName>
    </submittedName>
</protein>
<dbReference type="GO" id="GO:0005743">
    <property type="term" value="C:mitochondrial inner membrane"/>
    <property type="evidence" value="ECO:0007669"/>
    <property type="project" value="UniProtKB-SubCell"/>
</dbReference>
<dbReference type="InterPro" id="IPR039297">
    <property type="entry name" value="COX7a"/>
</dbReference>
<feature type="transmembrane region" description="Helical" evidence="6">
    <location>
        <begin position="32"/>
        <end position="52"/>
    </location>
</feature>
<keyword evidence="3" id="KW-0999">Mitochondrion inner membrane</keyword>
<dbReference type="EMBL" id="HG937693">
    <property type="protein sequence ID" value="CDP35758.1"/>
    <property type="molecule type" value="Genomic_DNA"/>
</dbReference>
<organism evidence="7">
    <name type="scientific">Blastobotrys adeninivorans</name>
    <name type="common">Yeast</name>
    <name type="synonym">Arxula adeninivorans</name>
    <dbReference type="NCBI Taxonomy" id="409370"/>
    <lineage>
        <taxon>Eukaryota</taxon>
        <taxon>Fungi</taxon>
        <taxon>Dikarya</taxon>
        <taxon>Ascomycota</taxon>
        <taxon>Saccharomycotina</taxon>
        <taxon>Dipodascomycetes</taxon>
        <taxon>Dipodascales</taxon>
        <taxon>Trichomonascaceae</taxon>
        <taxon>Blastobotrys</taxon>
    </lineage>
</organism>
<reference evidence="7" key="1">
    <citation type="submission" date="2014-02" db="EMBL/GenBank/DDBJ databases">
        <authorList>
            <person name="Genoscope - CEA"/>
        </authorList>
    </citation>
    <scope>NUCLEOTIDE SEQUENCE</scope>
    <source>
        <strain evidence="7">LS3</strain>
    </source>
</reference>
<dbReference type="PhylomeDB" id="A0A060T488"/>
<evidence type="ECO:0000256" key="3">
    <source>
        <dbReference type="ARBA" id="ARBA00022792"/>
    </source>
</evidence>
<dbReference type="InterPro" id="IPR036539">
    <property type="entry name" value="Cyt_c_oxidase_su7a_sf"/>
</dbReference>
<evidence type="ECO:0000313" key="7">
    <source>
        <dbReference type="EMBL" id="CDP35758.1"/>
    </source>
</evidence>
<name>A0A060T488_BLAAD</name>
<evidence type="ECO:0000256" key="5">
    <source>
        <dbReference type="ARBA" id="ARBA00023136"/>
    </source>
</evidence>
<proteinExistence type="inferred from homology"/>